<protein>
    <recommendedName>
        <fullName evidence="4">Response regulatory domain-containing protein</fullName>
    </recommendedName>
</protein>
<feature type="modified residue" description="4-aspartylphosphate" evidence="3">
    <location>
        <position position="53"/>
    </location>
</feature>
<dbReference type="PROSITE" id="PS50110">
    <property type="entry name" value="RESPONSE_REGULATORY"/>
    <property type="match status" value="1"/>
</dbReference>
<dbReference type="InterPro" id="IPR001789">
    <property type="entry name" value="Sig_transdc_resp-reg_receiver"/>
</dbReference>
<keyword evidence="1 3" id="KW-0597">Phosphoprotein</keyword>
<name>A0A1G2G1U0_9BACT</name>
<dbReference type="PANTHER" id="PTHR44591:SF14">
    <property type="entry name" value="PROTEIN PILG"/>
    <property type="match status" value="1"/>
</dbReference>
<dbReference type="Gene3D" id="3.40.50.2300">
    <property type="match status" value="1"/>
</dbReference>
<evidence type="ECO:0000256" key="1">
    <source>
        <dbReference type="ARBA" id="ARBA00022553"/>
    </source>
</evidence>
<keyword evidence="2" id="KW-0902">Two-component regulatory system</keyword>
<dbReference type="EMBL" id="MHNK01000005">
    <property type="protein sequence ID" value="OGZ44256.1"/>
    <property type="molecule type" value="Genomic_DNA"/>
</dbReference>
<proteinExistence type="predicted"/>
<feature type="domain" description="Response regulatory" evidence="4">
    <location>
        <begin position="4"/>
        <end position="120"/>
    </location>
</feature>
<evidence type="ECO:0000259" key="4">
    <source>
        <dbReference type="PROSITE" id="PS50110"/>
    </source>
</evidence>
<dbReference type="STRING" id="1802114.A2719_02495"/>
<dbReference type="AlphaFoldDB" id="A0A1G2G1U0"/>
<evidence type="ECO:0000313" key="5">
    <source>
        <dbReference type="EMBL" id="OGZ44256.1"/>
    </source>
</evidence>
<evidence type="ECO:0000256" key="3">
    <source>
        <dbReference type="PROSITE-ProRule" id="PRU00169"/>
    </source>
</evidence>
<dbReference type="InterPro" id="IPR050595">
    <property type="entry name" value="Bact_response_regulator"/>
</dbReference>
<evidence type="ECO:0000313" key="6">
    <source>
        <dbReference type="Proteomes" id="UP000177480"/>
    </source>
</evidence>
<organism evidence="5 6">
    <name type="scientific">Candidatus Ryanbacteria bacterium RIFCSPHIGHO2_01_FULL_45_22</name>
    <dbReference type="NCBI Taxonomy" id="1802114"/>
    <lineage>
        <taxon>Bacteria</taxon>
        <taxon>Candidatus Ryaniibacteriota</taxon>
    </lineage>
</organism>
<evidence type="ECO:0000256" key="2">
    <source>
        <dbReference type="ARBA" id="ARBA00023012"/>
    </source>
</evidence>
<dbReference type="SMART" id="SM00448">
    <property type="entry name" value="REC"/>
    <property type="match status" value="1"/>
</dbReference>
<dbReference type="SUPFAM" id="SSF52172">
    <property type="entry name" value="CheY-like"/>
    <property type="match status" value="1"/>
</dbReference>
<sequence length="123" mass="13524">MAKKILFIEDESALQRTVGDLLTSAGYTVIPALTGDDGIRLCISETPDLILLDLILPQKDGFEVLTKIRSTDETKNTPVIVLTNLEGSEEVERALSLGAHTYLIKLHYSLDEVLEKIKKALGD</sequence>
<comment type="caution">
    <text evidence="5">The sequence shown here is derived from an EMBL/GenBank/DDBJ whole genome shotgun (WGS) entry which is preliminary data.</text>
</comment>
<dbReference type="PANTHER" id="PTHR44591">
    <property type="entry name" value="STRESS RESPONSE REGULATOR PROTEIN 1"/>
    <property type="match status" value="1"/>
</dbReference>
<dbReference type="Proteomes" id="UP000177480">
    <property type="component" value="Unassembled WGS sequence"/>
</dbReference>
<accession>A0A1G2G1U0</accession>
<dbReference type="Pfam" id="PF00072">
    <property type="entry name" value="Response_reg"/>
    <property type="match status" value="1"/>
</dbReference>
<dbReference type="InterPro" id="IPR011006">
    <property type="entry name" value="CheY-like_superfamily"/>
</dbReference>
<reference evidence="5 6" key="1">
    <citation type="journal article" date="2016" name="Nat. Commun.">
        <title>Thousands of microbial genomes shed light on interconnected biogeochemical processes in an aquifer system.</title>
        <authorList>
            <person name="Anantharaman K."/>
            <person name="Brown C.T."/>
            <person name="Hug L.A."/>
            <person name="Sharon I."/>
            <person name="Castelle C.J."/>
            <person name="Probst A.J."/>
            <person name="Thomas B.C."/>
            <person name="Singh A."/>
            <person name="Wilkins M.J."/>
            <person name="Karaoz U."/>
            <person name="Brodie E.L."/>
            <person name="Williams K.H."/>
            <person name="Hubbard S.S."/>
            <person name="Banfield J.F."/>
        </authorList>
    </citation>
    <scope>NUCLEOTIDE SEQUENCE [LARGE SCALE GENOMIC DNA]</scope>
</reference>
<gene>
    <name evidence="5" type="ORF">A2719_02495</name>
</gene>
<dbReference type="GO" id="GO:0000160">
    <property type="term" value="P:phosphorelay signal transduction system"/>
    <property type="evidence" value="ECO:0007669"/>
    <property type="project" value="UniProtKB-KW"/>
</dbReference>